<dbReference type="Gene3D" id="3.40.630.70">
    <property type="entry name" value="Leucyl/phenylalanyl-tRNA-protein transferase, C-terminal domain"/>
    <property type="match status" value="1"/>
</dbReference>
<name>A0ABW0S5S1_9RHOB</name>
<evidence type="ECO:0000256" key="3">
    <source>
        <dbReference type="ARBA" id="ARBA00023315"/>
    </source>
</evidence>
<comment type="catalytic activity">
    <reaction evidence="4">
        <text>L-phenylalanyl-tRNA(Phe) + an N-terminal L-alpha-aminoacyl-[protein] = an N-terminal L-phenylalanyl-L-alpha-aminoacyl-[protein] + tRNA(Phe)</text>
        <dbReference type="Rhea" id="RHEA:43632"/>
        <dbReference type="Rhea" id="RHEA-COMP:9668"/>
        <dbReference type="Rhea" id="RHEA-COMP:9699"/>
        <dbReference type="Rhea" id="RHEA-COMP:10636"/>
        <dbReference type="Rhea" id="RHEA-COMP:10637"/>
        <dbReference type="ChEBI" id="CHEBI:78442"/>
        <dbReference type="ChEBI" id="CHEBI:78531"/>
        <dbReference type="ChEBI" id="CHEBI:78597"/>
        <dbReference type="ChEBI" id="CHEBI:83561"/>
        <dbReference type="EC" id="2.3.2.6"/>
    </reaction>
</comment>
<comment type="similarity">
    <text evidence="4">Belongs to the L/F-transferase family.</text>
</comment>
<evidence type="ECO:0000313" key="6">
    <source>
        <dbReference type="Proteomes" id="UP001596056"/>
    </source>
</evidence>
<dbReference type="InterPro" id="IPR016181">
    <property type="entry name" value="Acyl_CoA_acyltransferase"/>
</dbReference>
<sequence length="194" mass="21272">MRGADLSPELLLAAYRQGVFPMAESRDDPEVFWVDPRQRGILPLDGFRVSRSLGRTLRRGTFRVSADTAFAEVVAGCADRQDTWISEPIARAYVALHRRGWAHSVEVWDGEALAGGVYGVAIGAAFFGESMFSRRTDASKIALAHLVGRLRAGGFTLLDTQFLTPHLQSLGGVEIPRAAYRRLLAGALAREARF</sequence>
<dbReference type="InterPro" id="IPR042221">
    <property type="entry name" value="Leu/Phe-tRNA_Trfase_N"/>
</dbReference>
<evidence type="ECO:0000256" key="4">
    <source>
        <dbReference type="HAMAP-Rule" id="MF_00688"/>
    </source>
</evidence>
<gene>
    <name evidence="4 5" type="primary">aat</name>
    <name evidence="5" type="ORF">ACFPOC_00435</name>
</gene>
<keyword evidence="6" id="KW-1185">Reference proteome</keyword>
<dbReference type="Gene3D" id="3.30.70.3550">
    <property type="entry name" value="Leucyl/phenylalanyl-tRNA-protein transferase, N-terminal domain"/>
    <property type="match status" value="1"/>
</dbReference>
<dbReference type="InterPro" id="IPR042203">
    <property type="entry name" value="Leu/Phe-tRNA_Trfase_C"/>
</dbReference>
<keyword evidence="3 4" id="KW-0012">Acyltransferase</keyword>
<accession>A0ABW0S5S1</accession>
<dbReference type="RefSeq" id="WP_209837285.1">
    <property type="nucleotide sequence ID" value="NZ_JAGGJP010000001.1"/>
</dbReference>
<comment type="caution">
    <text evidence="5">The sequence shown here is derived from an EMBL/GenBank/DDBJ whole genome shotgun (WGS) entry which is preliminary data.</text>
</comment>
<evidence type="ECO:0000256" key="2">
    <source>
        <dbReference type="ARBA" id="ARBA00022679"/>
    </source>
</evidence>
<dbReference type="SUPFAM" id="SSF55729">
    <property type="entry name" value="Acyl-CoA N-acyltransferases (Nat)"/>
    <property type="match status" value="1"/>
</dbReference>
<keyword evidence="2 4" id="KW-0808">Transferase</keyword>
<comment type="catalytic activity">
    <reaction evidence="4">
        <text>N-terminal L-arginyl-[protein] + L-leucyl-tRNA(Leu) = N-terminal L-leucyl-L-arginyl-[protein] + tRNA(Leu) + H(+)</text>
        <dbReference type="Rhea" id="RHEA:50416"/>
        <dbReference type="Rhea" id="RHEA-COMP:9613"/>
        <dbReference type="Rhea" id="RHEA-COMP:9622"/>
        <dbReference type="Rhea" id="RHEA-COMP:12672"/>
        <dbReference type="Rhea" id="RHEA-COMP:12673"/>
        <dbReference type="ChEBI" id="CHEBI:15378"/>
        <dbReference type="ChEBI" id="CHEBI:64719"/>
        <dbReference type="ChEBI" id="CHEBI:78442"/>
        <dbReference type="ChEBI" id="CHEBI:78494"/>
        <dbReference type="ChEBI" id="CHEBI:133044"/>
        <dbReference type="EC" id="2.3.2.6"/>
    </reaction>
</comment>
<comment type="subcellular location">
    <subcellularLocation>
        <location evidence="4">Cytoplasm</location>
    </subcellularLocation>
</comment>
<reference evidence="6" key="1">
    <citation type="journal article" date="2019" name="Int. J. Syst. Evol. Microbiol.">
        <title>The Global Catalogue of Microorganisms (GCM) 10K type strain sequencing project: providing services to taxonomists for standard genome sequencing and annotation.</title>
        <authorList>
            <consortium name="The Broad Institute Genomics Platform"/>
            <consortium name="The Broad Institute Genome Sequencing Center for Infectious Disease"/>
            <person name="Wu L."/>
            <person name="Ma J."/>
        </authorList>
    </citation>
    <scope>NUCLEOTIDE SEQUENCE [LARGE SCALE GENOMIC DNA]</scope>
    <source>
        <strain evidence="6">KACC 11588</strain>
    </source>
</reference>
<comment type="catalytic activity">
    <reaction evidence="4">
        <text>N-terminal L-lysyl-[protein] + L-leucyl-tRNA(Leu) = N-terminal L-leucyl-L-lysyl-[protein] + tRNA(Leu) + H(+)</text>
        <dbReference type="Rhea" id="RHEA:12340"/>
        <dbReference type="Rhea" id="RHEA-COMP:9613"/>
        <dbReference type="Rhea" id="RHEA-COMP:9622"/>
        <dbReference type="Rhea" id="RHEA-COMP:12670"/>
        <dbReference type="Rhea" id="RHEA-COMP:12671"/>
        <dbReference type="ChEBI" id="CHEBI:15378"/>
        <dbReference type="ChEBI" id="CHEBI:65249"/>
        <dbReference type="ChEBI" id="CHEBI:78442"/>
        <dbReference type="ChEBI" id="CHEBI:78494"/>
        <dbReference type="ChEBI" id="CHEBI:133043"/>
        <dbReference type="EC" id="2.3.2.6"/>
    </reaction>
</comment>
<dbReference type="HAMAP" id="MF_00688">
    <property type="entry name" value="Leu_Phe_trans"/>
    <property type="match status" value="1"/>
</dbReference>
<evidence type="ECO:0000256" key="1">
    <source>
        <dbReference type="ARBA" id="ARBA00022490"/>
    </source>
</evidence>
<organism evidence="5 6">
    <name type="scientific">Rubellimicrobium aerolatum</name>
    <dbReference type="NCBI Taxonomy" id="490979"/>
    <lineage>
        <taxon>Bacteria</taxon>
        <taxon>Pseudomonadati</taxon>
        <taxon>Pseudomonadota</taxon>
        <taxon>Alphaproteobacteria</taxon>
        <taxon>Rhodobacterales</taxon>
        <taxon>Roseobacteraceae</taxon>
        <taxon>Rubellimicrobium</taxon>
    </lineage>
</organism>
<evidence type="ECO:0000313" key="5">
    <source>
        <dbReference type="EMBL" id="MFC5564888.1"/>
    </source>
</evidence>
<comment type="function">
    <text evidence="4">Functions in the N-end rule pathway of protein degradation where it conjugates Leu, Phe and, less efficiently, Met from aminoacyl-tRNAs to the N-termini of proteins containing an N-terminal arginine or lysine.</text>
</comment>
<dbReference type="PANTHER" id="PTHR30098:SF2">
    <property type="entry name" value="LEUCYL_PHENYLALANYL-TRNA--PROTEIN TRANSFERASE"/>
    <property type="match status" value="1"/>
</dbReference>
<proteinExistence type="inferred from homology"/>
<dbReference type="NCBIfam" id="TIGR00667">
    <property type="entry name" value="aat"/>
    <property type="match status" value="1"/>
</dbReference>
<keyword evidence="1 4" id="KW-0963">Cytoplasm</keyword>
<dbReference type="InterPro" id="IPR004616">
    <property type="entry name" value="Leu/Phe-tRNA_Trfase"/>
</dbReference>
<dbReference type="Pfam" id="PF03588">
    <property type="entry name" value="Leu_Phe_trans"/>
    <property type="match status" value="1"/>
</dbReference>
<protein>
    <recommendedName>
        <fullName evidence="4">Leucyl/phenylalanyl-tRNA--protein transferase</fullName>
        <ecNumber evidence="4">2.3.2.6</ecNumber>
    </recommendedName>
    <alternativeName>
        <fullName evidence="4">L/F-transferase</fullName>
    </alternativeName>
    <alternativeName>
        <fullName evidence="4">Leucyltransferase</fullName>
    </alternativeName>
    <alternativeName>
        <fullName evidence="4">Phenyalanyltransferase</fullName>
    </alternativeName>
</protein>
<dbReference type="PANTHER" id="PTHR30098">
    <property type="entry name" value="LEUCYL/PHENYLALANYL-TRNA--PROTEIN TRANSFERASE"/>
    <property type="match status" value="1"/>
</dbReference>
<dbReference type="Proteomes" id="UP001596056">
    <property type="component" value="Unassembled WGS sequence"/>
</dbReference>
<dbReference type="EMBL" id="JBHSNA010000001">
    <property type="protein sequence ID" value="MFC5564888.1"/>
    <property type="molecule type" value="Genomic_DNA"/>
</dbReference>
<dbReference type="GO" id="GO:0008914">
    <property type="term" value="F:leucyl-tRNA--protein transferase activity"/>
    <property type="evidence" value="ECO:0007669"/>
    <property type="project" value="UniProtKB-EC"/>
</dbReference>
<dbReference type="EC" id="2.3.2.6" evidence="4"/>